<dbReference type="AlphaFoldDB" id="A0A2U3ECT5"/>
<organism evidence="1 2">
    <name type="scientific">Purpureocillium lilacinum</name>
    <name type="common">Paecilomyces lilacinus</name>
    <dbReference type="NCBI Taxonomy" id="33203"/>
    <lineage>
        <taxon>Eukaryota</taxon>
        <taxon>Fungi</taxon>
        <taxon>Dikarya</taxon>
        <taxon>Ascomycota</taxon>
        <taxon>Pezizomycotina</taxon>
        <taxon>Sordariomycetes</taxon>
        <taxon>Hypocreomycetidae</taxon>
        <taxon>Hypocreales</taxon>
        <taxon>Ophiocordycipitaceae</taxon>
        <taxon>Purpureocillium</taxon>
    </lineage>
</organism>
<reference evidence="1 2" key="1">
    <citation type="journal article" date="2016" name="Front. Microbiol.">
        <title>Genome and transcriptome sequences reveal the specific parasitism of the nematophagous Purpureocillium lilacinum 36-1.</title>
        <authorList>
            <person name="Xie J."/>
            <person name="Li S."/>
            <person name="Mo C."/>
            <person name="Xiao X."/>
            <person name="Peng D."/>
            <person name="Wang G."/>
            <person name="Xiao Y."/>
        </authorList>
    </citation>
    <scope>NUCLEOTIDE SEQUENCE [LARGE SCALE GENOMIC DNA]</scope>
    <source>
        <strain evidence="1 2">36-1</strain>
    </source>
</reference>
<name>A0A2U3ECT5_PURLI</name>
<dbReference type="Proteomes" id="UP000245956">
    <property type="component" value="Unassembled WGS sequence"/>
</dbReference>
<proteinExistence type="predicted"/>
<sequence length="324" mass="35647">MGFLGSDKVFTSGHFGGAHERCHSSSHVLGHVYPLADGVAERAFSKDPGAAAAVVSPRANTMRNRDLRPGPGNATRAASISGQLIWGHRHSIWRRGRSVCTMGWCAGARAIELSSLITERRFLDHCLQWLAFAAAEDANKPSPAAAETKAAAPVSAGRLHYAMETTYKDDGYVFKCEKELDMGTVFCGRYYKPCKTWSRLAQACGGIEGCTTCVETKREGGQAAFRCNQTEEHQEYAAFLPNQCYGRSNIEPGCIEVFKGCRRTYPQGVYGSGKAERDPMRSCLKKELGELFHTSNIKLPNTKKPKSWSDKLKAWWRPDGAENA</sequence>
<comment type="caution">
    <text evidence="1">The sequence shown here is derived from an EMBL/GenBank/DDBJ whole genome shotgun (WGS) entry which is preliminary data.</text>
</comment>
<gene>
    <name evidence="1" type="ORF">PCL_10886</name>
</gene>
<dbReference type="EMBL" id="LCWV01000006">
    <property type="protein sequence ID" value="PWI72263.1"/>
    <property type="molecule type" value="Genomic_DNA"/>
</dbReference>
<protein>
    <submittedName>
        <fullName evidence="1">Uncharacterized protein</fullName>
    </submittedName>
</protein>
<evidence type="ECO:0000313" key="2">
    <source>
        <dbReference type="Proteomes" id="UP000245956"/>
    </source>
</evidence>
<accession>A0A2U3ECT5</accession>
<evidence type="ECO:0000313" key="1">
    <source>
        <dbReference type="EMBL" id="PWI72263.1"/>
    </source>
</evidence>